<dbReference type="InterPro" id="IPR009351">
    <property type="entry name" value="AlkZ-like"/>
</dbReference>
<evidence type="ECO:0000313" key="2">
    <source>
        <dbReference type="Proteomes" id="UP001596087"/>
    </source>
</evidence>
<name>A0ABW0BQM7_9ACTN</name>
<protein>
    <submittedName>
        <fullName evidence="1">DNA glycosylase AlkZ-like family protein</fullName>
    </submittedName>
</protein>
<dbReference type="EMBL" id="JBHSKD010000028">
    <property type="protein sequence ID" value="MFC5179458.1"/>
    <property type="molecule type" value="Genomic_DNA"/>
</dbReference>
<accession>A0ABW0BQM7</accession>
<organism evidence="1 2">
    <name type="scientific">Nocardioides taihuensis</name>
    <dbReference type="NCBI Taxonomy" id="1835606"/>
    <lineage>
        <taxon>Bacteria</taxon>
        <taxon>Bacillati</taxon>
        <taxon>Actinomycetota</taxon>
        <taxon>Actinomycetes</taxon>
        <taxon>Propionibacteriales</taxon>
        <taxon>Nocardioidaceae</taxon>
        <taxon>Nocardioides</taxon>
    </lineage>
</organism>
<dbReference type="PANTHER" id="PTHR30528">
    <property type="entry name" value="CYTOPLASMIC PROTEIN"/>
    <property type="match status" value="1"/>
</dbReference>
<comment type="caution">
    <text evidence="1">The sequence shown here is derived from an EMBL/GenBank/DDBJ whole genome shotgun (WGS) entry which is preliminary data.</text>
</comment>
<gene>
    <name evidence="1" type="ORF">ACFPGP_22475</name>
</gene>
<keyword evidence="2" id="KW-1185">Reference proteome</keyword>
<dbReference type="PANTHER" id="PTHR30528:SF0">
    <property type="entry name" value="CYTOPLASMIC PROTEIN"/>
    <property type="match status" value="1"/>
</dbReference>
<dbReference type="RefSeq" id="WP_378593655.1">
    <property type="nucleotide sequence ID" value="NZ_JBHSKD010000028.1"/>
</dbReference>
<reference evidence="2" key="1">
    <citation type="journal article" date="2019" name="Int. J. Syst. Evol. Microbiol.">
        <title>The Global Catalogue of Microorganisms (GCM) 10K type strain sequencing project: providing services to taxonomists for standard genome sequencing and annotation.</title>
        <authorList>
            <consortium name="The Broad Institute Genomics Platform"/>
            <consortium name="The Broad Institute Genome Sequencing Center for Infectious Disease"/>
            <person name="Wu L."/>
            <person name="Ma J."/>
        </authorList>
    </citation>
    <scope>NUCLEOTIDE SEQUENCE [LARGE SCALE GENOMIC DNA]</scope>
    <source>
        <strain evidence="2">DFY41</strain>
    </source>
</reference>
<dbReference type="Proteomes" id="UP001596087">
    <property type="component" value="Unassembled WGS sequence"/>
</dbReference>
<evidence type="ECO:0000313" key="1">
    <source>
        <dbReference type="EMBL" id="MFC5179458.1"/>
    </source>
</evidence>
<sequence length="373" mass="42405">MVLQLTQADARRVAVQAQWLALPRPRAVMEVLRHLTVLQPEPTRPVAPSADLVLWSRLGSSYDPGELVAAVEQQELLEHQGYLRPAEDLALYRAEMAHWPGLPPRKQWQDDNLAWVEANDACRRDILERLRQDGPLPLTELPDTCEVPWRSSGWNDDRNVRMLLKLMVARGEVAAAGQEGRVRLWDLAERVYPDDPVPDVHDALRIRDEKRLRALGIARARGTALPGEPIHVGRAGEAAVVEGVRGEWRVEPSLLDGPFAGRTALLSPFDRMVQDRKRLADLFGYDYALEMYKPVEQRRWGYYALPVLHGDRFVGKLDATAERDEGVLRVDAVHREPAWEHGFDDDIAAGVRAEIEDLAHWLRLEPMWPDGWE</sequence>
<proteinExistence type="predicted"/>
<dbReference type="Pfam" id="PF06224">
    <property type="entry name" value="AlkZ-like"/>
    <property type="match status" value="1"/>
</dbReference>